<feature type="chain" id="PRO_5018291540" description="Carboxypeptidase-like regulatory domain-containing protein" evidence="1">
    <location>
        <begin position="22"/>
        <end position="245"/>
    </location>
</feature>
<protein>
    <recommendedName>
        <fullName evidence="4">Carboxypeptidase-like regulatory domain-containing protein</fullName>
    </recommendedName>
</protein>
<comment type="caution">
    <text evidence="2">The sequence shown here is derived from an EMBL/GenBank/DDBJ whole genome shotgun (WGS) entry which is preliminary data.</text>
</comment>
<keyword evidence="3" id="KW-1185">Reference proteome</keyword>
<dbReference type="OrthoDB" id="1427655at2"/>
<evidence type="ECO:0008006" key="4">
    <source>
        <dbReference type="Google" id="ProtNLM"/>
    </source>
</evidence>
<keyword evidence="1" id="KW-0732">Signal</keyword>
<feature type="signal peptide" evidence="1">
    <location>
        <begin position="1"/>
        <end position="21"/>
    </location>
</feature>
<dbReference type="RefSeq" id="WP_125018085.1">
    <property type="nucleotide sequence ID" value="NZ_RQVQ01000008.1"/>
</dbReference>
<evidence type="ECO:0000256" key="1">
    <source>
        <dbReference type="SAM" id="SignalP"/>
    </source>
</evidence>
<name>A0A3P3WC77_9FLAO</name>
<gene>
    <name evidence="2" type="ORF">EG240_05040</name>
</gene>
<evidence type="ECO:0000313" key="2">
    <source>
        <dbReference type="EMBL" id="RRJ91927.1"/>
    </source>
</evidence>
<evidence type="ECO:0000313" key="3">
    <source>
        <dbReference type="Proteomes" id="UP000275719"/>
    </source>
</evidence>
<dbReference type="Proteomes" id="UP000275719">
    <property type="component" value="Unassembled WGS sequence"/>
</dbReference>
<proteinExistence type="predicted"/>
<dbReference type="EMBL" id="RQVQ01000008">
    <property type="protein sequence ID" value="RRJ91927.1"/>
    <property type="molecule type" value="Genomic_DNA"/>
</dbReference>
<accession>A0A3P3WC77</accession>
<dbReference type="AlphaFoldDB" id="A0A3P3WC77"/>
<organism evidence="2 3">
    <name type="scientific">Paenimyroides tangerinum</name>
    <dbReference type="NCBI Taxonomy" id="2488728"/>
    <lineage>
        <taxon>Bacteria</taxon>
        <taxon>Pseudomonadati</taxon>
        <taxon>Bacteroidota</taxon>
        <taxon>Flavobacteriia</taxon>
        <taxon>Flavobacteriales</taxon>
        <taxon>Flavobacteriaceae</taxon>
        <taxon>Paenimyroides</taxon>
    </lineage>
</organism>
<sequence>MKHKYLIFLFFLLMNLTNCFSQQRTQVQGKVVSRFRDLEGIYIENISARKNTTTEKGGYFKIEMQPNDTLIFASVNLKGIRRVIKETDFSKKLLFIPMEASEYTLDEMVIDRRITAESLGIIKPRKKLTPTEKRLHTATSTSSPYGIVSIDGFVNALSGRTAMLKRALELEREEILMRRIINVFDEEFYTNELHIPKLYIEGFGFFITQNKSLTKSITSYNKTELKFLMTQKSIEYLEIIKELEK</sequence>
<reference evidence="2 3" key="1">
    <citation type="submission" date="2018-11" db="EMBL/GenBank/DDBJ databases">
        <title>Flavobacterium sp. nov., YIM 102701-2 draft genome.</title>
        <authorList>
            <person name="Li G."/>
            <person name="Jiang Y."/>
        </authorList>
    </citation>
    <scope>NUCLEOTIDE SEQUENCE [LARGE SCALE GENOMIC DNA]</scope>
    <source>
        <strain evidence="2 3">YIM 102701-2</strain>
    </source>
</reference>